<proteinExistence type="predicted"/>
<dbReference type="Proteomes" id="UP001230188">
    <property type="component" value="Unassembled WGS sequence"/>
</dbReference>
<feature type="chain" id="PRO_5042244216" description="EXS domain-containing protein" evidence="7">
    <location>
        <begin position="25"/>
        <end position="465"/>
    </location>
</feature>
<evidence type="ECO:0000256" key="3">
    <source>
        <dbReference type="ARBA" id="ARBA00022989"/>
    </source>
</evidence>
<evidence type="ECO:0000256" key="4">
    <source>
        <dbReference type="ARBA" id="ARBA00023136"/>
    </source>
</evidence>
<evidence type="ECO:0000256" key="7">
    <source>
        <dbReference type="SAM" id="SignalP"/>
    </source>
</evidence>
<dbReference type="PROSITE" id="PS51380">
    <property type="entry name" value="EXS"/>
    <property type="match status" value="1"/>
</dbReference>
<evidence type="ECO:0000256" key="1">
    <source>
        <dbReference type="ARBA" id="ARBA00004141"/>
    </source>
</evidence>
<dbReference type="AlphaFoldDB" id="A0AAD7XMI5"/>
<dbReference type="Pfam" id="PF03124">
    <property type="entry name" value="EXS"/>
    <property type="match status" value="1"/>
</dbReference>
<feature type="domain" description="EXS" evidence="8">
    <location>
        <begin position="233"/>
        <end position="434"/>
    </location>
</feature>
<dbReference type="PANTHER" id="PTHR10783:SF46">
    <property type="entry name" value="PROTEIN ERD1 HOMOLOG 2"/>
    <property type="match status" value="1"/>
</dbReference>
<keyword evidence="7" id="KW-0732">Signal</keyword>
<keyword evidence="4 6" id="KW-0472">Membrane</keyword>
<dbReference type="EMBL" id="JAQMWT010000340">
    <property type="protein sequence ID" value="KAJ8604121.1"/>
    <property type="molecule type" value="Genomic_DNA"/>
</dbReference>
<keyword evidence="10" id="KW-1185">Reference proteome</keyword>
<evidence type="ECO:0000256" key="2">
    <source>
        <dbReference type="ARBA" id="ARBA00022692"/>
    </source>
</evidence>
<comment type="subcellular location">
    <subcellularLocation>
        <location evidence="1">Membrane</location>
        <topology evidence="1">Multi-pass membrane protein</topology>
    </subcellularLocation>
</comment>
<evidence type="ECO:0000256" key="5">
    <source>
        <dbReference type="SAM" id="MobiDB-lite"/>
    </source>
</evidence>
<feature type="region of interest" description="Disordered" evidence="5">
    <location>
        <begin position="420"/>
        <end position="440"/>
    </location>
</feature>
<evidence type="ECO:0000259" key="8">
    <source>
        <dbReference type="PROSITE" id="PS51380"/>
    </source>
</evidence>
<name>A0AAD7XMI5_9STRA</name>
<evidence type="ECO:0000313" key="10">
    <source>
        <dbReference type="Proteomes" id="UP001230188"/>
    </source>
</evidence>
<feature type="transmembrane region" description="Helical" evidence="6">
    <location>
        <begin position="40"/>
        <end position="59"/>
    </location>
</feature>
<comment type="caution">
    <text evidence="9">The sequence shown here is derived from an EMBL/GenBank/DDBJ whole genome shotgun (WGS) entry which is preliminary data.</text>
</comment>
<dbReference type="GO" id="GO:0005737">
    <property type="term" value="C:cytoplasm"/>
    <property type="evidence" value="ECO:0007669"/>
    <property type="project" value="TreeGrafter"/>
</dbReference>
<feature type="signal peptide" evidence="7">
    <location>
        <begin position="1"/>
        <end position="24"/>
    </location>
</feature>
<evidence type="ECO:0000256" key="6">
    <source>
        <dbReference type="SAM" id="Phobius"/>
    </source>
</evidence>
<evidence type="ECO:0000313" key="9">
    <source>
        <dbReference type="EMBL" id="KAJ8604121.1"/>
    </source>
</evidence>
<feature type="compositionally biased region" description="Acidic residues" evidence="5">
    <location>
        <begin position="421"/>
        <end position="437"/>
    </location>
</feature>
<organism evidence="9 10">
    <name type="scientific">Chrysophaeum taylorii</name>
    <dbReference type="NCBI Taxonomy" id="2483200"/>
    <lineage>
        <taxon>Eukaryota</taxon>
        <taxon>Sar</taxon>
        <taxon>Stramenopiles</taxon>
        <taxon>Ochrophyta</taxon>
        <taxon>Pelagophyceae</taxon>
        <taxon>Pelagomonadales</taxon>
        <taxon>Pelagomonadaceae</taxon>
        <taxon>Chrysophaeum</taxon>
    </lineage>
</organism>
<accession>A0AAD7XMI5</accession>
<keyword evidence="2 6" id="KW-0812">Transmembrane</keyword>
<keyword evidence="3 6" id="KW-1133">Transmembrane helix</keyword>
<dbReference type="GO" id="GO:0016020">
    <property type="term" value="C:membrane"/>
    <property type="evidence" value="ECO:0007669"/>
    <property type="project" value="UniProtKB-SubCell"/>
</dbReference>
<sequence length="465" mass="51205">MGREVTVLVALVVVYVIIASQVESSQDVLAKIFWKTATARPPMLIVFAVAGWGVVVEVARRVGMRVELVIGPASPLPLWTQVRSAVGLLDGILALRLVPFVAEATGRRVATWSLACDVAAHALCLGVLLYPPSRLFVASENLAPERAAAHRKYAHTLAFETAHARDSLASTIWDSFLAPFAPVTFWHVLVADYATSMAKALGDAHVTACVALNTLADSYSRPPHHSAWWEERRGPCASSVLNASAIALPFWCRLFQCCAVYRKTREPKNLWNAAKYATAFPLVYAGYLQKQPGGGSRAFFVLAAICQSSATFAWDVLMDWGVFDRKKGGALCGAFDPSKTRDSLVFSRAATVNAYALLILFDFALRFVWTLAVFGNAPTRGAGMFAFELVELLRRTVWALFRIEWEYVVHDHPIARQVERIDDEEDKGDDDDDDDDDTKALLEEEIAKQKELDVLGDDGPRLTSV</sequence>
<reference evidence="9" key="1">
    <citation type="submission" date="2023-01" db="EMBL/GenBank/DDBJ databases">
        <title>Metagenome sequencing of chrysophaentin producing Chrysophaeum taylorii.</title>
        <authorList>
            <person name="Davison J."/>
            <person name="Bewley C."/>
        </authorList>
    </citation>
    <scope>NUCLEOTIDE SEQUENCE</scope>
    <source>
        <strain evidence="9">NIES-1699</strain>
    </source>
</reference>
<feature type="transmembrane region" description="Helical" evidence="6">
    <location>
        <begin position="354"/>
        <end position="374"/>
    </location>
</feature>
<protein>
    <recommendedName>
        <fullName evidence="8">EXS domain-containing protein</fullName>
    </recommendedName>
</protein>
<dbReference type="PANTHER" id="PTHR10783">
    <property type="entry name" value="XENOTROPIC AND POLYTROPIC RETROVIRUS RECEPTOR 1-RELATED"/>
    <property type="match status" value="1"/>
</dbReference>
<gene>
    <name evidence="9" type="ORF">CTAYLR_001796</name>
</gene>
<dbReference type="InterPro" id="IPR004342">
    <property type="entry name" value="EXS_C"/>
</dbReference>